<evidence type="ECO:0000313" key="1">
    <source>
        <dbReference type="EMBL" id="KAE9404520.1"/>
    </source>
</evidence>
<reference evidence="1" key="1">
    <citation type="journal article" date="2019" name="Environ. Microbiol.">
        <title>Fungal ecological strategies reflected in gene transcription - a case study of two litter decomposers.</title>
        <authorList>
            <person name="Barbi F."/>
            <person name="Kohler A."/>
            <person name="Barry K."/>
            <person name="Baskaran P."/>
            <person name="Daum C."/>
            <person name="Fauchery L."/>
            <person name="Ihrmark K."/>
            <person name="Kuo A."/>
            <person name="LaButti K."/>
            <person name="Lipzen A."/>
            <person name="Morin E."/>
            <person name="Grigoriev I.V."/>
            <person name="Henrissat B."/>
            <person name="Lindahl B."/>
            <person name="Martin F."/>
        </authorList>
    </citation>
    <scope>NUCLEOTIDE SEQUENCE</scope>
    <source>
        <strain evidence="1">JB14</strain>
    </source>
</reference>
<organism evidence="1 2">
    <name type="scientific">Gymnopus androsaceus JB14</name>
    <dbReference type="NCBI Taxonomy" id="1447944"/>
    <lineage>
        <taxon>Eukaryota</taxon>
        <taxon>Fungi</taxon>
        <taxon>Dikarya</taxon>
        <taxon>Basidiomycota</taxon>
        <taxon>Agaricomycotina</taxon>
        <taxon>Agaricomycetes</taxon>
        <taxon>Agaricomycetidae</taxon>
        <taxon>Agaricales</taxon>
        <taxon>Marasmiineae</taxon>
        <taxon>Omphalotaceae</taxon>
        <taxon>Gymnopus</taxon>
    </lineage>
</organism>
<dbReference type="Proteomes" id="UP000799118">
    <property type="component" value="Unassembled WGS sequence"/>
</dbReference>
<dbReference type="AlphaFoldDB" id="A0A6A4I3L6"/>
<proteinExistence type="predicted"/>
<keyword evidence="2" id="KW-1185">Reference proteome</keyword>
<gene>
    <name evidence="1" type="ORF">BT96DRAFT_916852</name>
</gene>
<dbReference type="EMBL" id="ML769416">
    <property type="protein sequence ID" value="KAE9404520.1"/>
    <property type="molecule type" value="Genomic_DNA"/>
</dbReference>
<evidence type="ECO:0000313" key="2">
    <source>
        <dbReference type="Proteomes" id="UP000799118"/>
    </source>
</evidence>
<protein>
    <recommendedName>
        <fullName evidence="3">F-box domain-containing protein</fullName>
    </recommendedName>
</protein>
<name>A0A6A4I3L6_9AGAR</name>
<evidence type="ECO:0008006" key="3">
    <source>
        <dbReference type="Google" id="ProtNLM"/>
    </source>
</evidence>
<sequence length="311" mass="34838">MNELTSKKLLNMPTLNISGVCLIQSYWSCICICLEEGRNPCHLSLLDLYLQLEMLEPQHVAVCSALGRCSQSLEKAQSITGWPLYNALMFQNPTHFQCLRSSDCFRNAPHLRSLAHEFPWNQLTQLDIGQCDKALEEVLERCPNIRKLHRRFILRSSPCRSQPLCIESVSLSDSDLIDLLHCIPDLLNLTVDDSNLSPGKSPITTHFVQTLHAFPSATLSSALVTKLQSISLTFSGSTFDDKKFVDMVSSRWYPEGFAGSEQGSSDSDGETACLRSVVMRFESRGVDEEIYRPLKHLEEAGMRAVVIGKDP</sequence>
<accession>A0A6A4I3L6</accession>